<organism evidence="2 3">
    <name type="scientific">Albula glossodonta</name>
    <name type="common">roundjaw bonefish</name>
    <dbReference type="NCBI Taxonomy" id="121402"/>
    <lineage>
        <taxon>Eukaryota</taxon>
        <taxon>Metazoa</taxon>
        <taxon>Chordata</taxon>
        <taxon>Craniata</taxon>
        <taxon>Vertebrata</taxon>
        <taxon>Euteleostomi</taxon>
        <taxon>Actinopterygii</taxon>
        <taxon>Neopterygii</taxon>
        <taxon>Teleostei</taxon>
        <taxon>Albuliformes</taxon>
        <taxon>Albulidae</taxon>
        <taxon>Albula</taxon>
    </lineage>
</organism>
<evidence type="ECO:0000256" key="1">
    <source>
        <dbReference type="SAM" id="MobiDB-lite"/>
    </source>
</evidence>
<evidence type="ECO:0000313" key="2">
    <source>
        <dbReference type="EMBL" id="KAG9343132.1"/>
    </source>
</evidence>
<name>A0A8T2P0G6_9TELE</name>
<accession>A0A8T2P0G6</accession>
<keyword evidence="3" id="KW-1185">Reference proteome</keyword>
<dbReference type="Proteomes" id="UP000824540">
    <property type="component" value="Unassembled WGS sequence"/>
</dbReference>
<sequence length="166" mass="18539">MIPGGTSTVVKEFNRLLRCEYPVTDNSHADWPGEVGPQAVQLTWQELKKKVCSNPEITVEALNRGKGLGGKWLKSVKSGRIQSATPVTVIQNEPKPQSQDTHTETLEPAGPPRLKQGAQSVELQGKKVPLQAGQPLKFTVLETLDRNKEEFEFLQAQYHRQASHYR</sequence>
<gene>
    <name evidence="2" type="ORF">JZ751_014104</name>
</gene>
<feature type="region of interest" description="Disordered" evidence="1">
    <location>
        <begin position="83"/>
        <end position="115"/>
    </location>
</feature>
<dbReference type="AlphaFoldDB" id="A0A8T2P0G6"/>
<reference evidence="2" key="1">
    <citation type="thesis" date="2021" institute="BYU ScholarsArchive" country="Provo, UT, USA">
        <title>Applications of and Algorithms for Genome Assembly and Genomic Analyses with an Emphasis on Marine Teleosts.</title>
        <authorList>
            <person name="Pickett B.D."/>
        </authorList>
    </citation>
    <scope>NUCLEOTIDE SEQUENCE</scope>
    <source>
        <strain evidence="2">HI-2016</strain>
    </source>
</reference>
<protein>
    <submittedName>
        <fullName evidence="2">Uncharacterized protein</fullName>
    </submittedName>
</protein>
<comment type="caution">
    <text evidence="2">The sequence shown here is derived from an EMBL/GenBank/DDBJ whole genome shotgun (WGS) entry which is preliminary data.</text>
</comment>
<feature type="compositionally biased region" description="Polar residues" evidence="1">
    <location>
        <begin position="83"/>
        <end position="100"/>
    </location>
</feature>
<proteinExistence type="predicted"/>
<dbReference type="OrthoDB" id="8068875at2759"/>
<evidence type="ECO:0000313" key="3">
    <source>
        <dbReference type="Proteomes" id="UP000824540"/>
    </source>
</evidence>
<dbReference type="EMBL" id="JAFBMS010000024">
    <property type="protein sequence ID" value="KAG9343132.1"/>
    <property type="molecule type" value="Genomic_DNA"/>
</dbReference>